<dbReference type="CDD" id="cd06093">
    <property type="entry name" value="PX_domain"/>
    <property type="match status" value="1"/>
</dbReference>
<evidence type="ECO:0000256" key="4">
    <source>
        <dbReference type="ARBA" id="ARBA00022741"/>
    </source>
</evidence>
<evidence type="ECO:0000313" key="10">
    <source>
        <dbReference type="EMBL" id="KAG2200466.1"/>
    </source>
</evidence>
<keyword evidence="4 7" id="KW-0547">Nucleotide-binding</keyword>
<evidence type="ECO:0000256" key="3">
    <source>
        <dbReference type="ARBA" id="ARBA00022679"/>
    </source>
</evidence>
<evidence type="ECO:0000256" key="5">
    <source>
        <dbReference type="ARBA" id="ARBA00022777"/>
    </source>
</evidence>
<dbReference type="EMBL" id="JAEPRD010000083">
    <property type="protein sequence ID" value="KAG2200466.1"/>
    <property type="molecule type" value="Genomic_DNA"/>
</dbReference>
<dbReference type="InterPro" id="IPR011009">
    <property type="entry name" value="Kinase-like_dom_sf"/>
</dbReference>
<evidence type="ECO:0000256" key="7">
    <source>
        <dbReference type="PROSITE-ProRule" id="PRU10141"/>
    </source>
</evidence>
<dbReference type="InterPro" id="IPR045270">
    <property type="entry name" value="STKc_AGC"/>
</dbReference>
<keyword evidence="2" id="KW-0597">Phosphoprotein</keyword>
<feature type="domain" description="AGC-kinase C-terminal" evidence="9">
    <location>
        <begin position="483"/>
        <end position="553"/>
    </location>
</feature>
<dbReference type="InterPro" id="IPR008271">
    <property type="entry name" value="Ser/Thr_kinase_AS"/>
</dbReference>
<proteinExistence type="predicted"/>
<dbReference type="AlphaFoldDB" id="A0A8H7UVS9"/>
<keyword evidence="5" id="KW-0418">Kinase</keyword>
<evidence type="ECO:0000256" key="1">
    <source>
        <dbReference type="ARBA" id="ARBA00022527"/>
    </source>
</evidence>
<dbReference type="SUPFAM" id="SSF56112">
    <property type="entry name" value="Protein kinase-like (PK-like)"/>
    <property type="match status" value="1"/>
</dbReference>
<dbReference type="PANTHER" id="PTHR24351">
    <property type="entry name" value="RIBOSOMAL PROTEIN S6 KINASE"/>
    <property type="match status" value="1"/>
</dbReference>
<feature type="domain" description="Protein kinase" evidence="8">
    <location>
        <begin position="217"/>
        <end position="482"/>
    </location>
</feature>
<reference evidence="10" key="1">
    <citation type="submission" date="2020-12" db="EMBL/GenBank/DDBJ databases">
        <title>Metabolic potential, ecology and presence of endohyphal bacteria is reflected in genomic diversity of Mucoromycotina.</title>
        <authorList>
            <person name="Muszewska A."/>
            <person name="Okrasinska A."/>
            <person name="Steczkiewicz K."/>
            <person name="Drgas O."/>
            <person name="Orlowska M."/>
            <person name="Perlinska-Lenart U."/>
            <person name="Aleksandrzak-Piekarczyk T."/>
            <person name="Szatraj K."/>
            <person name="Zielenkiewicz U."/>
            <person name="Pilsyk S."/>
            <person name="Malc E."/>
            <person name="Mieczkowski P."/>
            <person name="Kruszewska J.S."/>
            <person name="Biernat P."/>
            <person name="Pawlowska J."/>
        </authorList>
    </citation>
    <scope>NUCLEOTIDE SEQUENCE</scope>
    <source>
        <strain evidence="10">WA0000017839</strain>
    </source>
</reference>
<evidence type="ECO:0000259" key="8">
    <source>
        <dbReference type="PROSITE" id="PS50011"/>
    </source>
</evidence>
<dbReference type="FunFam" id="1.10.510.10:FF:000008">
    <property type="entry name" value="Non-specific serine/threonine protein kinase"/>
    <property type="match status" value="1"/>
</dbReference>
<keyword evidence="1" id="KW-0723">Serine/threonine-protein kinase</keyword>
<dbReference type="Pfam" id="PF00433">
    <property type="entry name" value="Pkinase_C"/>
    <property type="match status" value="1"/>
</dbReference>
<dbReference type="InterPro" id="IPR017892">
    <property type="entry name" value="Pkinase_C"/>
</dbReference>
<gene>
    <name evidence="10" type="ORF">INT47_011446</name>
</gene>
<dbReference type="GO" id="GO:0005524">
    <property type="term" value="F:ATP binding"/>
    <property type="evidence" value="ECO:0007669"/>
    <property type="project" value="UniProtKB-UniRule"/>
</dbReference>
<dbReference type="SMART" id="SM00220">
    <property type="entry name" value="S_TKc"/>
    <property type="match status" value="1"/>
</dbReference>
<sequence length="758" mass="85632">MPGTLEGQKHISVFETTLSIQQNTLSVFNIIIQSSQSTVSLIRYPFDLIEFHQKIRFHYPKCKVSFPTLSNPSKKKSQEQQRNLRYLKRRSFRDLLPFPRKKSNADKIERYLERCFGHPIISISSILRDFTSVQRDEDALLTSQHTSTTLISTIHSIRRKSDAAKSVKLSTVLKNSPSSSSHPPVPIVSPIESAELTTEFKQQKKVVSPLPVSMKDFKLLQVLGKGCMGKVVLLVRSKRDGQLYALKSIKKNWVIQQKEIVHTRAERDILVLLRDQPFLVNLHHVFQDSSQLFLVLDYYAGGDIATQLSIMSSFGEDRTRFYAAEIIHGLGILHQYGIVYRDLKPENVLIGRDGHIVLTDFGLSKIFSVDDVDEENVPTTQTFCGTAEYLAPEILLGERYTFVVDFWSLGTLLFEMLAGTTPFWADTHMEMYKRVLEDNLEFPSRFDPITCNFLTGLLEKEACERLGWGEDGIEDIKSHPYFESIDWNIVAQRKMIPPYIPSIKNETDLSNFDEMFTNMPPRISQSSYTGSNLEGDPFEDFSYDPIIFCSTGHNDTVVPEPVNQGRMRKRHSAALSFNATGEPSSSGSNQLFGDNRAIKKRQTTSQHKMSHSSLADLVTSPSISSLGDIIHREEDEEEASSIYSRSSLTFSFGAQVTTATRAGSELSLDEEISNTTMHHFFNNGHQPEQCISQQSSPYERPNCPIPGQSRINNTPHSNTSTLANSMCSYLTVDNNEDLTNVVQPNYFSYQQQASSSSA</sequence>
<evidence type="ECO:0000256" key="6">
    <source>
        <dbReference type="ARBA" id="ARBA00022840"/>
    </source>
</evidence>
<evidence type="ECO:0000313" key="11">
    <source>
        <dbReference type="Proteomes" id="UP000603453"/>
    </source>
</evidence>
<dbReference type="FunFam" id="3.30.200.20:FF:000103">
    <property type="entry name" value="Protein kinase C"/>
    <property type="match status" value="1"/>
</dbReference>
<dbReference type="Gene3D" id="1.10.510.10">
    <property type="entry name" value="Transferase(Phosphotransferase) domain 1"/>
    <property type="match status" value="1"/>
</dbReference>
<name>A0A8H7UVS9_9FUNG</name>
<dbReference type="InterPro" id="IPR000961">
    <property type="entry name" value="AGC-kinase_C"/>
</dbReference>
<dbReference type="CDD" id="cd05123">
    <property type="entry name" value="STKc_AGC"/>
    <property type="match status" value="1"/>
</dbReference>
<protein>
    <submittedName>
        <fullName evidence="10">Uncharacterized protein</fullName>
    </submittedName>
</protein>
<comment type="caution">
    <text evidence="10">The sequence shown here is derived from an EMBL/GenBank/DDBJ whole genome shotgun (WGS) entry which is preliminary data.</text>
</comment>
<dbReference type="Proteomes" id="UP000603453">
    <property type="component" value="Unassembled WGS sequence"/>
</dbReference>
<feature type="binding site" evidence="7">
    <location>
        <position position="251"/>
    </location>
    <ligand>
        <name>ATP</name>
        <dbReference type="ChEBI" id="CHEBI:30616"/>
    </ligand>
</feature>
<dbReference type="InterPro" id="IPR017441">
    <property type="entry name" value="Protein_kinase_ATP_BS"/>
</dbReference>
<dbReference type="PROSITE" id="PS51285">
    <property type="entry name" value="AGC_KINASE_CTER"/>
    <property type="match status" value="1"/>
</dbReference>
<dbReference type="Gene3D" id="3.30.200.20">
    <property type="entry name" value="Phosphorylase Kinase, domain 1"/>
    <property type="match status" value="1"/>
</dbReference>
<organism evidence="10 11">
    <name type="scientific">Mucor saturninus</name>
    <dbReference type="NCBI Taxonomy" id="64648"/>
    <lineage>
        <taxon>Eukaryota</taxon>
        <taxon>Fungi</taxon>
        <taxon>Fungi incertae sedis</taxon>
        <taxon>Mucoromycota</taxon>
        <taxon>Mucoromycotina</taxon>
        <taxon>Mucoromycetes</taxon>
        <taxon>Mucorales</taxon>
        <taxon>Mucorineae</taxon>
        <taxon>Mucoraceae</taxon>
        <taxon>Mucor</taxon>
    </lineage>
</organism>
<dbReference type="Pfam" id="PF00069">
    <property type="entry name" value="Pkinase"/>
    <property type="match status" value="1"/>
</dbReference>
<evidence type="ECO:0000259" key="9">
    <source>
        <dbReference type="PROSITE" id="PS51285"/>
    </source>
</evidence>
<dbReference type="PROSITE" id="PS00108">
    <property type="entry name" value="PROTEIN_KINASE_ST"/>
    <property type="match status" value="1"/>
</dbReference>
<evidence type="ECO:0000256" key="2">
    <source>
        <dbReference type="ARBA" id="ARBA00022553"/>
    </source>
</evidence>
<keyword evidence="3" id="KW-0808">Transferase</keyword>
<dbReference type="PROSITE" id="PS00107">
    <property type="entry name" value="PROTEIN_KINASE_ATP"/>
    <property type="match status" value="1"/>
</dbReference>
<dbReference type="PROSITE" id="PS50011">
    <property type="entry name" value="PROTEIN_KINASE_DOM"/>
    <property type="match status" value="1"/>
</dbReference>
<accession>A0A8H7UVS9</accession>
<dbReference type="SMART" id="SM00133">
    <property type="entry name" value="S_TK_X"/>
    <property type="match status" value="1"/>
</dbReference>
<dbReference type="OrthoDB" id="63267at2759"/>
<keyword evidence="11" id="KW-1185">Reference proteome</keyword>
<dbReference type="InterPro" id="IPR000719">
    <property type="entry name" value="Prot_kinase_dom"/>
</dbReference>
<keyword evidence="6 7" id="KW-0067">ATP-binding</keyword>
<dbReference type="GO" id="GO:0004674">
    <property type="term" value="F:protein serine/threonine kinase activity"/>
    <property type="evidence" value="ECO:0007669"/>
    <property type="project" value="UniProtKB-KW"/>
</dbReference>